<dbReference type="RefSeq" id="WP_188583424.1">
    <property type="nucleotide sequence ID" value="NZ_BMCT01000009.1"/>
</dbReference>
<dbReference type="GO" id="GO:0005829">
    <property type="term" value="C:cytosol"/>
    <property type="evidence" value="ECO:0007669"/>
    <property type="project" value="TreeGrafter"/>
</dbReference>
<dbReference type="AlphaFoldDB" id="A0A917CCS4"/>
<proteinExistence type="predicted"/>
<evidence type="ECO:0000256" key="2">
    <source>
        <dbReference type="ARBA" id="ARBA00023125"/>
    </source>
</evidence>
<evidence type="ECO:0000256" key="3">
    <source>
        <dbReference type="ARBA" id="ARBA00023163"/>
    </source>
</evidence>
<keyword evidence="6" id="KW-1185">Reference proteome</keyword>
<evidence type="ECO:0000256" key="1">
    <source>
        <dbReference type="ARBA" id="ARBA00023015"/>
    </source>
</evidence>
<evidence type="ECO:0000259" key="4">
    <source>
        <dbReference type="PROSITE" id="PS01124"/>
    </source>
</evidence>
<protein>
    <submittedName>
        <fullName evidence="5">AraC family transcriptional regulator</fullName>
    </submittedName>
</protein>
<dbReference type="Proteomes" id="UP000606044">
    <property type="component" value="Unassembled WGS sequence"/>
</dbReference>
<dbReference type="SMART" id="SM00342">
    <property type="entry name" value="HTH_ARAC"/>
    <property type="match status" value="1"/>
</dbReference>
<dbReference type="GO" id="GO:0000976">
    <property type="term" value="F:transcription cis-regulatory region binding"/>
    <property type="evidence" value="ECO:0007669"/>
    <property type="project" value="TreeGrafter"/>
</dbReference>
<dbReference type="Pfam" id="PF12625">
    <property type="entry name" value="Arabinose_bd"/>
    <property type="match status" value="1"/>
</dbReference>
<keyword evidence="3" id="KW-0804">Transcription</keyword>
<organism evidence="5 6">
    <name type="scientific">Azorhizobium oxalatiphilum</name>
    <dbReference type="NCBI Taxonomy" id="980631"/>
    <lineage>
        <taxon>Bacteria</taxon>
        <taxon>Pseudomonadati</taxon>
        <taxon>Pseudomonadota</taxon>
        <taxon>Alphaproteobacteria</taxon>
        <taxon>Hyphomicrobiales</taxon>
        <taxon>Xanthobacteraceae</taxon>
        <taxon>Azorhizobium</taxon>
    </lineage>
</organism>
<evidence type="ECO:0000313" key="6">
    <source>
        <dbReference type="Proteomes" id="UP000606044"/>
    </source>
</evidence>
<dbReference type="PROSITE" id="PS01124">
    <property type="entry name" value="HTH_ARAC_FAMILY_2"/>
    <property type="match status" value="1"/>
</dbReference>
<feature type="domain" description="HTH araC/xylS-type" evidence="4">
    <location>
        <begin position="233"/>
        <end position="331"/>
    </location>
</feature>
<name>A0A917CCS4_9HYPH</name>
<dbReference type="PANTHER" id="PTHR47894:SF1">
    <property type="entry name" value="HTH-TYPE TRANSCRIPTIONAL REGULATOR VQSM"/>
    <property type="match status" value="1"/>
</dbReference>
<dbReference type="SUPFAM" id="SSF46689">
    <property type="entry name" value="Homeodomain-like"/>
    <property type="match status" value="1"/>
</dbReference>
<accession>A0A917CCS4</accession>
<dbReference type="Gene3D" id="1.10.10.60">
    <property type="entry name" value="Homeodomain-like"/>
    <property type="match status" value="1"/>
</dbReference>
<sequence>MDDVPSQRVGPVAHLPALLTELGVSLDEAFASSGLTPDHLQPEARLPYPTLIALLEHCAVLARCPHLGLLLGARSDHAALGAIGDMMACAPTLGDAFRDYVGLQIGYSRGAAVYLQPFGDDTLIGYGLYDPGTGPGRQIHDLVIAVGCNMVRALTGGRVQPLRALVCAALPDTLAPYRKALRTPMAFDQEQTAIVIGRADLDLPLPGADPARHLHMRTAIQQRVRGDLDDTAAQVRHALRPRLMLGEADRETVARELGISPRTLARHLARAGTSFEAIKDEVRFTVARELLALTRLPIGQIADALSYSAHSTLDHAFLRWAGVAPSQWRALNTSPP</sequence>
<comment type="caution">
    <text evidence="5">The sequence shown here is derived from an EMBL/GenBank/DDBJ whole genome shotgun (WGS) entry which is preliminary data.</text>
</comment>
<keyword evidence="1" id="KW-0805">Transcription regulation</keyword>
<reference evidence="5" key="2">
    <citation type="submission" date="2020-09" db="EMBL/GenBank/DDBJ databases">
        <authorList>
            <person name="Sun Q."/>
            <person name="Sedlacek I."/>
        </authorList>
    </citation>
    <scope>NUCLEOTIDE SEQUENCE</scope>
    <source>
        <strain evidence="5">CCM 7897</strain>
    </source>
</reference>
<dbReference type="GO" id="GO:0003700">
    <property type="term" value="F:DNA-binding transcription factor activity"/>
    <property type="evidence" value="ECO:0007669"/>
    <property type="project" value="InterPro"/>
</dbReference>
<dbReference type="Pfam" id="PF12833">
    <property type="entry name" value="HTH_18"/>
    <property type="match status" value="1"/>
</dbReference>
<dbReference type="InterPro" id="IPR032687">
    <property type="entry name" value="AraC-type_N"/>
</dbReference>
<keyword evidence="2" id="KW-0238">DNA-binding</keyword>
<dbReference type="PANTHER" id="PTHR47894">
    <property type="entry name" value="HTH-TYPE TRANSCRIPTIONAL REGULATOR GADX"/>
    <property type="match status" value="1"/>
</dbReference>
<dbReference type="InterPro" id="IPR009057">
    <property type="entry name" value="Homeodomain-like_sf"/>
</dbReference>
<dbReference type="EMBL" id="BMCT01000009">
    <property type="protein sequence ID" value="GGF82357.1"/>
    <property type="molecule type" value="Genomic_DNA"/>
</dbReference>
<evidence type="ECO:0000313" key="5">
    <source>
        <dbReference type="EMBL" id="GGF82357.1"/>
    </source>
</evidence>
<gene>
    <name evidence="5" type="ORF">GCM10007301_48070</name>
</gene>
<dbReference type="InterPro" id="IPR018060">
    <property type="entry name" value="HTH_AraC"/>
</dbReference>
<reference evidence="5" key="1">
    <citation type="journal article" date="2014" name="Int. J. Syst. Evol. Microbiol.">
        <title>Complete genome sequence of Corynebacterium casei LMG S-19264T (=DSM 44701T), isolated from a smear-ripened cheese.</title>
        <authorList>
            <consortium name="US DOE Joint Genome Institute (JGI-PGF)"/>
            <person name="Walter F."/>
            <person name="Albersmeier A."/>
            <person name="Kalinowski J."/>
            <person name="Ruckert C."/>
        </authorList>
    </citation>
    <scope>NUCLEOTIDE SEQUENCE</scope>
    <source>
        <strain evidence="5">CCM 7897</strain>
    </source>
</reference>